<dbReference type="EMBL" id="CP023777">
    <property type="protein sequence ID" value="ATL48428.1"/>
    <property type="molecule type" value="Genomic_DNA"/>
</dbReference>
<accession>A0A291QWU2</accession>
<dbReference type="InterPro" id="IPR036942">
    <property type="entry name" value="Beta-barrel_TonB_sf"/>
</dbReference>
<evidence type="ECO:0000256" key="3">
    <source>
        <dbReference type="ARBA" id="ARBA00022452"/>
    </source>
</evidence>
<evidence type="ECO:0000256" key="1">
    <source>
        <dbReference type="ARBA" id="ARBA00004571"/>
    </source>
</evidence>
<dbReference type="PROSITE" id="PS52016">
    <property type="entry name" value="TONB_DEPENDENT_REC_3"/>
    <property type="match status" value="1"/>
</dbReference>
<evidence type="ECO:0000256" key="11">
    <source>
        <dbReference type="RuleBase" id="RU003357"/>
    </source>
</evidence>
<name>A0A291QWU2_9BACT</name>
<keyword evidence="8 14" id="KW-0675">Receptor</keyword>
<dbReference type="InterPro" id="IPR012910">
    <property type="entry name" value="Plug_dom"/>
</dbReference>
<keyword evidence="15" id="KW-1185">Reference proteome</keyword>
<dbReference type="Pfam" id="PF00593">
    <property type="entry name" value="TonB_dep_Rec_b-barrel"/>
    <property type="match status" value="1"/>
</dbReference>
<dbReference type="SUPFAM" id="SSF49464">
    <property type="entry name" value="Carboxypeptidase regulatory domain-like"/>
    <property type="match status" value="1"/>
</dbReference>
<evidence type="ECO:0000256" key="5">
    <source>
        <dbReference type="ARBA" id="ARBA00022729"/>
    </source>
</evidence>
<sequence length="940" mass="103629">MLCTTVMLQYASAQQNSTLQGTVTNKTTGEKLVGVSVAVKGTNTGTVTDGEGQFKLTVSQPFPITLTFSYVGFKTQDLVVTNAGQTIEVALVSTQILGQEVVVSASRVSQSIMESPVSIEKINTQAIRETPAMSFYNSLQNIKGVEFSTQSLTFNSVTTRGFNSNGNTRFNQFVDGMDNQAPGLNFSVGNILGMSDLDVESVELLPGASSALYGAGGTNGTLIMTSKNPYDYQGLSLQLKGGINHVGKKQGVGTSFIPDLSARYAKAFGKFAFKVGVSYMQANDWRAQDSSNINRLFLKNIPGYSHKDDPNYDGINVYGDEINANLQDAANGILNAMRQQIIAQYQQANGGANPPPGYVDAALQTLPQAQPFLLGLQNGLIPDTVVSRTGYNESDVVDYDTRILRANLALHYRFTNTLELILQGNWGRGTSVYTGADRYSLSDFNMGQYKVELRGKNFYVRGYTTQERSGDSYNATALSSLMNETWSPSASEWYPTFIGNLVGARAQGQDLSTALLYARSQADANRYLPGTPEFEAAKKDLTNRYIGVGAGRGGAKFNDKTNMYHYEGMYNFSDAIKIFDLQVGASYRRYDLNSDGTIFDDANQDIKIDEYGGFLQVHKKLAQDKISLTGSVRYDKNENFTGRFTPRLAAVFTVAPENNIRLSYQTGFRNPTTQNQYIDLLVRANTRLIGGLQSMLEKYDLYNNKGYTQASVQQFQLTGDPSVLKQHTFAKFKPESVSAYEIGYRGLINKRLLIDAYYYYNRYKNFVSTLNIIQSPDGTPMGLASSDAKIFSTVVNSTNEVKTHGGAIGLDYVVNTWTFSTNTSFNTIVDKSTELYNDFNTPKWRFNLGVGNRNVYKNIGFNINFRWQDTYRWTSTFAVGDVPAFSTLDAQVNYKIPSAKAMVKIGGSNVLNHQYITSFGNPSIGAVYYASITFEGLLAK</sequence>
<dbReference type="SUPFAM" id="SSF56935">
    <property type="entry name" value="Porins"/>
    <property type="match status" value="1"/>
</dbReference>
<keyword evidence="3 10" id="KW-1134">Transmembrane beta strand</keyword>
<organism evidence="14 15">
    <name type="scientific">Chitinophaga caeni</name>
    <dbReference type="NCBI Taxonomy" id="2029983"/>
    <lineage>
        <taxon>Bacteria</taxon>
        <taxon>Pseudomonadati</taxon>
        <taxon>Bacteroidota</taxon>
        <taxon>Chitinophagia</taxon>
        <taxon>Chitinophagales</taxon>
        <taxon>Chitinophagaceae</taxon>
        <taxon>Chitinophaga</taxon>
    </lineage>
</organism>
<evidence type="ECO:0000313" key="14">
    <source>
        <dbReference type="EMBL" id="ATL48428.1"/>
    </source>
</evidence>
<dbReference type="InterPro" id="IPR037066">
    <property type="entry name" value="Plug_dom_sf"/>
</dbReference>
<feature type="domain" description="TonB-dependent receptor plug" evidence="13">
    <location>
        <begin position="112"/>
        <end position="221"/>
    </location>
</feature>
<evidence type="ECO:0000256" key="9">
    <source>
        <dbReference type="ARBA" id="ARBA00023237"/>
    </source>
</evidence>
<proteinExistence type="inferred from homology"/>
<protein>
    <submittedName>
        <fullName evidence="14">TonB-dependent receptor</fullName>
    </submittedName>
</protein>
<evidence type="ECO:0000259" key="12">
    <source>
        <dbReference type="Pfam" id="PF00593"/>
    </source>
</evidence>
<evidence type="ECO:0000256" key="10">
    <source>
        <dbReference type="PROSITE-ProRule" id="PRU01360"/>
    </source>
</evidence>
<keyword evidence="2 10" id="KW-0813">Transport</keyword>
<keyword evidence="5" id="KW-0732">Signal</keyword>
<feature type="domain" description="TonB-dependent receptor-like beta-barrel" evidence="12">
    <location>
        <begin position="542"/>
        <end position="909"/>
    </location>
</feature>
<evidence type="ECO:0000256" key="2">
    <source>
        <dbReference type="ARBA" id="ARBA00022448"/>
    </source>
</evidence>
<dbReference type="InterPro" id="IPR008969">
    <property type="entry name" value="CarboxyPept-like_regulatory"/>
</dbReference>
<dbReference type="PANTHER" id="PTHR30069">
    <property type="entry name" value="TONB-DEPENDENT OUTER MEMBRANE RECEPTOR"/>
    <property type="match status" value="1"/>
</dbReference>
<evidence type="ECO:0000259" key="13">
    <source>
        <dbReference type="Pfam" id="PF07715"/>
    </source>
</evidence>
<evidence type="ECO:0000256" key="4">
    <source>
        <dbReference type="ARBA" id="ARBA00022692"/>
    </source>
</evidence>
<dbReference type="PANTHER" id="PTHR30069:SF29">
    <property type="entry name" value="HEMOGLOBIN AND HEMOGLOBIN-HAPTOGLOBIN-BINDING PROTEIN 1-RELATED"/>
    <property type="match status" value="1"/>
</dbReference>
<dbReference type="KEGG" id="cbae:COR50_15360"/>
<gene>
    <name evidence="14" type="ORF">COR50_15360</name>
</gene>
<keyword evidence="9 10" id="KW-0998">Cell outer membrane</keyword>
<comment type="similarity">
    <text evidence="10 11">Belongs to the TonB-dependent receptor family.</text>
</comment>
<dbReference type="Gene3D" id="2.170.130.10">
    <property type="entry name" value="TonB-dependent receptor, plug domain"/>
    <property type="match status" value="1"/>
</dbReference>
<evidence type="ECO:0000313" key="15">
    <source>
        <dbReference type="Proteomes" id="UP000220133"/>
    </source>
</evidence>
<dbReference type="Gene3D" id="2.60.40.1120">
    <property type="entry name" value="Carboxypeptidase-like, regulatory domain"/>
    <property type="match status" value="1"/>
</dbReference>
<dbReference type="AlphaFoldDB" id="A0A291QWU2"/>
<dbReference type="Pfam" id="PF13715">
    <property type="entry name" value="CarbopepD_reg_2"/>
    <property type="match status" value="1"/>
</dbReference>
<comment type="subcellular location">
    <subcellularLocation>
        <location evidence="1 10">Cell outer membrane</location>
        <topology evidence="1 10">Multi-pass membrane protein</topology>
    </subcellularLocation>
</comment>
<evidence type="ECO:0000256" key="8">
    <source>
        <dbReference type="ARBA" id="ARBA00023170"/>
    </source>
</evidence>
<keyword evidence="7 10" id="KW-0472">Membrane</keyword>
<reference evidence="14 15" key="1">
    <citation type="submission" date="2017-10" db="EMBL/GenBank/DDBJ databases">
        <title>Paenichitinophaga pekingensis gen. nov., sp. nov., isolated from activated sludge.</title>
        <authorList>
            <person name="Jin D."/>
            <person name="Kong X."/>
            <person name="Deng Y."/>
            <person name="Bai Z."/>
        </authorList>
    </citation>
    <scope>NUCLEOTIDE SEQUENCE [LARGE SCALE GENOMIC DNA]</scope>
    <source>
        <strain evidence="14 15">13</strain>
    </source>
</reference>
<dbReference type="Proteomes" id="UP000220133">
    <property type="component" value="Chromosome"/>
</dbReference>
<dbReference type="Gene3D" id="2.40.170.20">
    <property type="entry name" value="TonB-dependent receptor, beta-barrel domain"/>
    <property type="match status" value="1"/>
</dbReference>
<dbReference type="OrthoDB" id="1109208at2"/>
<keyword evidence="6 11" id="KW-0798">TonB box</keyword>
<dbReference type="GO" id="GO:0015344">
    <property type="term" value="F:siderophore uptake transmembrane transporter activity"/>
    <property type="evidence" value="ECO:0007669"/>
    <property type="project" value="TreeGrafter"/>
</dbReference>
<evidence type="ECO:0000256" key="7">
    <source>
        <dbReference type="ARBA" id="ARBA00023136"/>
    </source>
</evidence>
<dbReference type="GO" id="GO:0044718">
    <property type="term" value="P:siderophore transmembrane transport"/>
    <property type="evidence" value="ECO:0007669"/>
    <property type="project" value="TreeGrafter"/>
</dbReference>
<dbReference type="Pfam" id="PF07715">
    <property type="entry name" value="Plug"/>
    <property type="match status" value="1"/>
</dbReference>
<dbReference type="InterPro" id="IPR000531">
    <property type="entry name" value="Beta-barrel_TonB"/>
</dbReference>
<dbReference type="InterPro" id="IPR039426">
    <property type="entry name" value="TonB-dep_rcpt-like"/>
</dbReference>
<dbReference type="GO" id="GO:0009279">
    <property type="term" value="C:cell outer membrane"/>
    <property type="evidence" value="ECO:0007669"/>
    <property type="project" value="UniProtKB-SubCell"/>
</dbReference>
<keyword evidence="4 10" id="KW-0812">Transmembrane</keyword>
<evidence type="ECO:0000256" key="6">
    <source>
        <dbReference type="ARBA" id="ARBA00023077"/>
    </source>
</evidence>